<evidence type="ECO:0000313" key="1">
    <source>
        <dbReference type="EMBL" id="PBQ23229.1"/>
    </source>
</evidence>
<protein>
    <submittedName>
        <fullName evidence="1">DUF1304 domain-containing protein</fullName>
    </submittedName>
</protein>
<proteinExistence type="predicted"/>
<dbReference type="InterPro" id="IPR009732">
    <property type="entry name" value="DUF1304"/>
</dbReference>
<dbReference type="PANTHER" id="PTHR38446">
    <property type="entry name" value="BLL0914 PROTEIN"/>
    <property type="match status" value="1"/>
</dbReference>
<reference evidence="1 2" key="1">
    <citation type="submission" date="2017-09" db="EMBL/GenBank/DDBJ databases">
        <title>Genome sequence of Lactobacillus brevis D7.</title>
        <authorList>
            <person name="Kwon M.-S."/>
            <person name="Lim S.K."/>
            <person name="Choi H.-J."/>
        </authorList>
    </citation>
    <scope>NUCLEOTIDE SEQUENCE [LARGE SCALE GENOMIC DNA]</scope>
    <source>
        <strain evidence="1 2">D7</strain>
    </source>
</reference>
<comment type="caution">
    <text evidence="1">The sequence shown here is derived from an EMBL/GenBank/DDBJ whole genome shotgun (WGS) entry which is preliminary data.</text>
</comment>
<evidence type="ECO:0000313" key="2">
    <source>
        <dbReference type="Proteomes" id="UP000217918"/>
    </source>
</evidence>
<organism evidence="1 2">
    <name type="scientific">Levilactobacillus brevis</name>
    <name type="common">Lactobacillus brevis</name>
    <dbReference type="NCBI Taxonomy" id="1580"/>
    <lineage>
        <taxon>Bacteria</taxon>
        <taxon>Bacillati</taxon>
        <taxon>Bacillota</taxon>
        <taxon>Bacilli</taxon>
        <taxon>Lactobacillales</taxon>
        <taxon>Lactobacillaceae</taxon>
        <taxon>Levilactobacillus</taxon>
    </lineage>
</organism>
<gene>
    <name evidence="1" type="ORF">CNR29_04015</name>
</gene>
<name>A0A1W6NAH6_LEVBR</name>
<dbReference type="Pfam" id="PF06993">
    <property type="entry name" value="DUF1304"/>
    <property type="match status" value="1"/>
</dbReference>
<dbReference type="PANTHER" id="PTHR38446:SF1">
    <property type="entry name" value="BLL0914 PROTEIN"/>
    <property type="match status" value="1"/>
</dbReference>
<accession>A0A1W6NAH6</accession>
<dbReference type="RefSeq" id="WP_042522300.1">
    <property type="nucleotide sequence ID" value="NZ_CP019750.1"/>
</dbReference>
<dbReference type="Proteomes" id="UP000217918">
    <property type="component" value="Unassembled WGS sequence"/>
</dbReference>
<dbReference type="EMBL" id="NVYO01000001">
    <property type="protein sequence ID" value="PBQ23229.1"/>
    <property type="molecule type" value="Genomic_DNA"/>
</dbReference>
<sequence>MFEILTILIYLIAIEHLGIMALEMWGRPEQQARAFGMPITFVRQVPAQKALANQGIYNGMLAVILILAQWLLPMPTSLITTALLLGFIVIVALYGSLTVKRQIFWLQGFPALVALIILLSQLI</sequence>
<dbReference type="AlphaFoldDB" id="A0A1W6NAH6"/>